<sequence>MTKAFEDLFMDIQADMVSIAMEYIENRADKIYMYGTIEGDSFSFNLFYEINGKIVKMHEVNSALKSFDKPFDTSRERKVEVLKIGTQDLEELKQLCTEHHRDTPTELKIIFEVATNHLATEYKYEPVYENNDDIIFMQVFNDWYNDMKKEIEG</sequence>
<evidence type="ECO:0008006" key="3">
    <source>
        <dbReference type="Google" id="ProtNLM"/>
    </source>
</evidence>
<protein>
    <recommendedName>
        <fullName evidence="3">DUF600 domain-containing protein</fullName>
    </recommendedName>
</protein>
<dbReference type="RefSeq" id="WP_069662271.1">
    <property type="nucleotide sequence ID" value="NZ_JBHUJJ010000001.1"/>
</dbReference>
<proteinExistence type="predicted"/>
<comment type="caution">
    <text evidence="1">The sequence shown here is derived from an EMBL/GenBank/DDBJ whole genome shotgun (WGS) entry which is preliminary data.</text>
</comment>
<reference evidence="2" key="1">
    <citation type="submission" date="2016-09" db="EMBL/GenBank/DDBJ databases">
        <authorList>
            <person name="Gulvik C.A."/>
        </authorList>
    </citation>
    <scope>NUCLEOTIDE SEQUENCE [LARGE SCALE GENOMIC DNA]</scope>
    <source>
        <strain evidence="2">LMG 8895</strain>
    </source>
</reference>
<accession>A0A1E5H587</accession>
<gene>
    <name evidence="1" type="ORF">BCR25_14550</name>
</gene>
<organism evidence="1 2">
    <name type="scientific">Enterococcus termitis</name>
    <dbReference type="NCBI Taxonomy" id="332950"/>
    <lineage>
        <taxon>Bacteria</taxon>
        <taxon>Bacillati</taxon>
        <taxon>Bacillota</taxon>
        <taxon>Bacilli</taxon>
        <taxon>Lactobacillales</taxon>
        <taxon>Enterococcaceae</taxon>
        <taxon>Enterococcus</taxon>
    </lineage>
</organism>
<evidence type="ECO:0000313" key="1">
    <source>
        <dbReference type="EMBL" id="OEG20005.1"/>
    </source>
</evidence>
<name>A0A1E5H587_9ENTE</name>
<dbReference type="EMBL" id="MIJY01000002">
    <property type="protein sequence ID" value="OEG20005.1"/>
    <property type="molecule type" value="Genomic_DNA"/>
</dbReference>
<dbReference type="AlphaFoldDB" id="A0A1E5H587"/>
<evidence type="ECO:0000313" key="2">
    <source>
        <dbReference type="Proteomes" id="UP000095094"/>
    </source>
</evidence>
<dbReference type="Proteomes" id="UP000095094">
    <property type="component" value="Unassembled WGS sequence"/>
</dbReference>
<keyword evidence="2" id="KW-1185">Reference proteome</keyword>
<dbReference type="OrthoDB" id="2451627at2"/>